<dbReference type="InterPro" id="IPR016130">
    <property type="entry name" value="Tyr_Pase_AS"/>
</dbReference>
<evidence type="ECO:0000256" key="2">
    <source>
        <dbReference type="ARBA" id="ARBA00013064"/>
    </source>
</evidence>
<comment type="similarity">
    <text evidence="1">Belongs to the protein-tyrosine phosphatase family.</text>
</comment>
<dbReference type="SMART" id="SM00404">
    <property type="entry name" value="PTPc_motif"/>
    <property type="match status" value="1"/>
</dbReference>
<name>A0A5S6R1C6_TRIMR</name>
<keyword evidence="4" id="KW-0904">Protein phosphatase</keyword>
<evidence type="ECO:0000313" key="7">
    <source>
        <dbReference type="Proteomes" id="UP000046395"/>
    </source>
</evidence>
<dbReference type="PROSITE" id="PS50056">
    <property type="entry name" value="TYR_PHOSPHATASE_2"/>
    <property type="match status" value="1"/>
</dbReference>
<organism evidence="7 8">
    <name type="scientific">Trichuris muris</name>
    <name type="common">Mouse whipworm</name>
    <dbReference type="NCBI Taxonomy" id="70415"/>
    <lineage>
        <taxon>Eukaryota</taxon>
        <taxon>Metazoa</taxon>
        <taxon>Ecdysozoa</taxon>
        <taxon>Nematoda</taxon>
        <taxon>Enoplea</taxon>
        <taxon>Dorylaimia</taxon>
        <taxon>Trichinellida</taxon>
        <taxon>Trichuridae</taxon>
        <taxon>Trichuris</taxon>
    </lineage>
</organism>
<sequence length="338" mass="38349">MKASASEERVSLIDSSTLVPSASSYEDAGSVFQPVTGVPILTYLRKLKRRGIEHLLSQFDDVCYRELDPTNTLPIIAFQKNPSLNRYRNVQLYDASRVVLTDQLGPDYIHASYVDGYKHKNAYIVCQGPTANSVVDFWRMVWQEKCVLIVMVTTIIEEGREKCGIYFPISSDEDLIAGVFNISLEQAERQSTCHILLFKIVCTLTNESREVMLLVYLDWPDSKIPTKPENIFDFISLIRSGQMTMLKRVFPNWTDHPRGPPIVVHCSAGVGRSASLVLIDICLETLDDSGYVSVISVLRKVRLQRRHAVANPLQFFFVHLVVLHRVRECRLLSNKVDA</sequence>
<dbReference type="InterPro" id="IPR029021">
    <property type="entry name" value="Prot-tyrosine_phosphatase-like"/>
</dbReference>
<keyword evidence="3" id="KW-0378">Hydrolase</keyword>
<evidence type="ECO:0000256" key="1">
    <source>
        <dbReference type="ARBA" id="ARBA00009580"/>
    </source>
</evidence>
<feature type="domain" description="Tyrosine-protein phosphatase" evidence="5">
    <location>
        <begin position="55"/>
        <end position="325"/>
    </location>
</feature>
<dbReference type="STRING" id="70415.A0A5S6R1C6"/>
<dbReference type="GO" id="GO:0008045">
    <property type="term" value="P:motor neuron axon guidance"/>
    <property type="evidence" value="ECO:0007669"/>
    <property type="project" value="TreeGrafter"/>
</dbReference>
<dbReference type="InterPro" id="IPR050348">
    <property type="entry name" value="Protein-Tyr_Phosphatase"/>
</dbReference>
<dbReference type="InterPro" id="IPR000387">
    <property type="entry name" value="Tyr_Pase_dom"/>
</dbReference>
<dbReference type="GO" id="GO:0004725">
    <property type="term" value="F:protein tyrosine phosphatase activity"/>
    <property type="evidence" value="ECO:0007669"/>
    <property type="project" value="UniProtKB-EC"/>
</dbReference>
<dbReference type="InterPro" id="IPR000242">
    <property type="entry name" value="PTP_cat"/>
</dbReference>
<dbReference type="PROSITE" id="PS50055">
    <property type="entry name" value="TYR_PHOSPHATASE_PTP"/>
    <property type="match status" value="1"/>
</dbReference>
<feature type="domain" description="Tyrosine specific protein phosphatases" evidence="6">
    <location>
        <begin position="232"/>
        <end position="316"/>
    </location>
</feature>
<dbReference type="Pfam" id="PF00102">
    <property type="entry name" value="Y_phosphatase"/>
    <property type="match status" value="1"/>
</dbReference>
<proteinExistence type="inferred from homology"/>
<dbReference type="PROSITE" id="PS00383">
    <property type="entry name" value="TYR_PHOSPHATASE_1"/>
    <property type="match status" value="1"/>
</dbReference>
<dbReference type="InterPro" id="IPR003595">
    <property type="entry name" value="Tyr_Pase_cat"/>
</dbReference>
<dbReference type="Proteomes" id="UP000046395">
    <property type="component" value="Unassembled WGS sequence"/>
</dbReference>
<reference evidence="8" key="1">
    <citation type="submission" date="2019-12" db="UniProtKB">
        <authorList>
            <consortium name="WormBaseParasite"/>
        </authorList>
    </citation>
    <scope>IDENTIFICATION</scope>
</reference>
<keyword evidence="7" id="KW-1185">Reference proteome</keyword>
<protein>
    <recommendedName>
        <fullName evidence="2">protein-tyrosine-phosphatase</fullName>
        <ecNumber evidence="2">3.1.3.48</ecNumber>
    </recommendedName>
</protein>
<dbReference type="Gene3D" id="3.90.190.10">
    <property type="entry name" value="Protein tyrosine phosphatase superfamily"/>
    <property type="match status" value="1"/>
</dbReference>
<dbReference type="PANTHER" id="PTHR19134:SF562">
    <property type="entry name" value="PROTEIN-TYROSINE-PHOSPHATASE"/>
    <property type="match status" value="1"/>
</dbReference>
<dbReference type="PANTHER" id="PTHR19134">
    <property type="entry name" value="RECEPTOR-TYPE TYROSINE-PROTEIN PHOSPHATASE"/>
    <property type="match status" value="1"/>
</dbReference>
<dbReference type="SMART" id="SM00194">
    <property type="entry name" value="PTPc"/>
    <property type="match status" value="1"/>
</dbReference>
<dbReference type="WBParaSite" id="TMUE_3000012967.1">
    <property type="protein sequence ID" value="TMUE_3000012967.1"/>
    <property type="gene ID" value="WBGene00286558"/>
</dbReference>
<accession>A0A5S6R1C6</accession>
<dbReference type="SUPFAM" id="SSF52799">
    <property type="entry name" value="(Phosphotyrosine protein) phosphatases II"/>
    <property type="match status" value="1"/>
</dbReference>
<evidence type="ECO:0000259" key="5">
    <source>
        <dbReference type="PROSITE" id="PS50055"/>
    </source>
</evidence>
<dbReference type="AlphaFoldDB" id="A0A5S6R1C6"/>
<dbReference type="EC" id="3.1.3.48" evidence="2"/>
<evidence type="ECO:0000313" key="8">
    <source>
        <dbReference type="WBParaSite" id="TMUE_3000012967.1"/>
    </source>
</evidence>
<evidence type="ECO:0000256" key="3">
    <source>
        <dbReference type="ARBA" id="ARBA00022801"/>
    </source>
</evidence>
<dbReference type="PRINTS" id="PR00700">
    <property type="entry name" value="PRTYPHPHTASE"/>
</dbReference>
<evidence type="ECO:0000259" key="6">
    <source>
        <dbReference type="PROSITE" id="PS50056"/>
    </source>
</evidence>
<evidence type="ECO:0000256" key="4">
    <source>
        <dbReference type="ARBA" id="ARBA00022912"/>
    </source>
</evidence>